<evidence type="ECO:0000256" key="4">
    <source>
        <dbReference type="ARBA" id="ARBA00023002"/>
    </source>
</evidence>
<evidence type="ECO:0000259" key="8">
    <source>
        <dbReference type="SMART" id="SM00919"/>
    </source>
</evidence>
<feature type="domain" description="Malic enzyme NAD-binding" evidence="8">
    <location>
        <begin position="160"/>
        <end position="382"/>
    </location>
</feature>
<dbReference type="InterPro" id="IPR036291">
    <property type="entry name" value="NAD(P)-bd_dom_sf"/>
</dbReference>
<organism evidence="10 11">
    <name type="scientific">Mordavella massiliensis</name>
    <dbReference type="NCBI Taxonomy" id="1871024"/>
    <lineage>
        <taxon>Bacteria</taxon>
        <taxon>Bacillati</taxon>
        <taxon>Bacillota</taxon>
        <taxon>Clostridia</taxon>
        <taxon>Eubacteriales</taxon>
        <taxon>Clostridiaceae</taxon>
        <taxon>Mordavella</taxon>
    </lineage>
</organism>
<evidence type="ECO:0000256" key="7">
    <source>
        <dbReference type="PIRSR" id="PIRSR000106-3"/>
    </source>
</evidence>
<dbReference type="Pfam" id="PF00390">
    <property type="entry name" value="malic"/>
    <property type="match status" value="1"/>
</dbReference>
<dbReference type="InterPro" id="IPR015884">
    <property type="entry name" value="Malic_enzyme_CS"/>
</dbReference>
<dbReference type="CDD" id="cd05311">
    <property type="entry name" value="NAD_bind_2_malic_enz"/>
    <property type="match status" value="1"/>
</dbReference>
<dbReference type="SMART" id="SM00919">
    <property type="entry name" value="Malic_M"/>
    <property type="match status" value="1"/>
</dbReference>
<dbReference type="PROSITE" id="PS00331">
    <property type="entry name" value="MALIC_ENZYMES"/>
    <property type="match status" value="1"/>
</dbReference>
<reference evidence="10" key="2">
    <citation type="journal article" date="2021" name="Sci. Rep.">
        <title>The distribution of antibiotic resistance genes in chicken gut microbiota commensals.</title>
        <authorList>
            <person name="Juricova H."/>
            <person name="Matiasovicova J."/>
            <person name="Kubasova T."/>
            <person name="Cejkova D."/>
            <person name="Rychlik I."/>
        </authorList>
    </citation>
    <scope>NUCLEOTIDE SEQUENCE</scope>
    <source>
        <strain evidence="10">An582</strain>
    </source>
</reference>
<comment type="caution">
    <text evidence="10">The sequence shown here is derived from an EMBL/GenBank/DDBJ whole genome shotgun (WGS) entry which is preliminary data.</text>
</comment>
<dbReference type="InterPro" id="IPR012301">
    <property type="entry name" value="Malic_N_dom"/>
</dbReference>
<accession>A0A939BGZ9</accession>
<evidence type="ECO:0000256" key="2">
    <source>
        <dbReference type="ARBA" id="ARBA00008785"/>
    </source>
</evidence>
<dbReference type="InterPro" id="IPR037062">
    <property type="entry name" value="Malic_N_dom_sf"/>
</dbReference>
<name>A0A939BGZ9_9CLOT</name>
<dbReference type="PIRSF" id="PIRSF000106">
    <property type="entry name" value="ME"/>
    <property type="match status" value="1"/>
</dbReference>
<evidence type="ECO:0000256" key="1">
    <source>
        <dbReference type="ARBA" id="ARBA00001936"/>
    </source>
</evidence>
<feature type="binding site" evidence="7">
    <location>
        <position position="134"/>
    </location>
    <ligand>
        <name>a divalent metal cation</name>
        <dbReference type="ChEBI" id="CHEBI:60240"/>
    </ligand>
</feature>
<evidence type="ECO:0000256" key="5">
    <source>
        <dbReference type="PIRSR" id="PIRSR000106-1"/>
    </source>
</evidence>
<feature type="binding site" evidence="7">
    <location>
        <position position="159"/>
    </location>
    <ligand>
        <name>a divalent metal cation</name>
        <dbReference type="ChEBI" id="CHEBI:60240"/>
    </ligand>
</feature>
<dbReference type="SUPFAM" id="SSF53223">
    <property type="entry name" value="Aminoacid dehydrogenase-like, N-terminal domain"/>
    <property type="match status" value="1"/>
</dbReference>
<feature type="binding site" evidence="6">
    <location>
        <position position="315"/>
    </location>
    <ligand>
        <name>(S)-malate</name>
        <dbReference type="ChEBI" id="CHEBI:15589"/>
    </ligand>
</feature>
<dbReference type="GO" id="GO:0016616">
    <property type="term" value="F:oxidoreductase activity, acting on the CH-OH group of donors, NAD or NADP as acceptor"/>
    <property type="evidence" value="ECO:0007669"/>
    <property type="project" value="InterPro"/>
</dbReference>
<dbReference type="InterPro" id="IPR046346">
    <property type="entry name" value="Aminoacid_DH-like_N_sf"/>
</dbReference>
<dbReference type="GO" id="GO:0051287">
    <property type="term" value="F:NAD binding"/>
    <property type="evidence" value="ECO:0007669"/>
    <property type="project" value="InterPro"/>
</dbReference>
<dbReference type="InterPro" id="IPR045213">
    <property type="entry name" value="Malic_NAD-bd_bact_type"/>
</dbReference>
<dbReference type="InterPro" id="IPR012302">
    <property type="entry name" value="Malic_NAD-bd"/>
</dbReference>
<dbReference type="AlphaFoldDB" id="A0A939BGZ9"/>
<proteinExistence type="inferred from homology"/>
<dbReference type="SMART" id="SM01274">
    <property type="entry name" value="malic"/>
    <property type="match status" value="1"/>
</dbReference>
<keyword evidence="3 7" id="KW-0479">Metal-binding</keyword>
<dbReference type="InterPro" id="IPR001891">
    <property type="entry name" value="Malic_OxRdtase"/>
</dbReference>
<feature type="active site" description="Proton donor" evidence="5">
    <location>
        <position position="36"/>
    </location>
</feature>
<dbReference type="InterPro" id="IPR051674">
    <property type="entry name" value="Malate_Decarboxylase"/>
</dbReference>
<dbReference type="GO" id="GO:0046872">
    <property type="term" value="F:metal ion binding"/>
    <property type="evidence" value="ECO:0007669"/>
    <property type="project" value="UniProtKB-KW"/>
</dbReference>
<evidence type="ECO:0000259" key="9">
    <source>
        <dbReference type="SMART" id="SM01274"/>
    </source>
</evidence>
<dbReference type="Gene3D" id="3.40.50.720">
    <property type="entry name" value="NAD(P)-binding Rossmann-like Domain"/>
    <property type="match status" value="1"/>
</dbReference>
<keyword evidence="4" id="KW-0560">Oxidoreductase</keyword>
<dbReference type="SUPFAM" id="SSF51735">
    <property type="entry name" value="NAD(P)-binding Rossmann-fold domains"/>
    <property type="match status" value="1"/>
</dbReference>
<comment type="cofactor">
    <cofactor evidence="1">
        <name>Mn(2+)</name>
        <dbReference type="ChEBI" id="CHEBI:29035"/>
    </cofactor>
</comment>
<feature type="binding site" evidence="6">
    <location>
        <position position="285"/>
    </location>
    <ligand>
        <name>(S)-malate</name>
        <dbReference type="ChEBI" id="CHEBI:15589"/>
    </ligand>
</feature>
<dbReference type="GO" id="GO:0004470">
    <property type="term" value="F:malic enzyme activity"/>
    <property type="evidence" value="ECO:0007669"/>
    <property type="project" value="InterPro"/>
</dbReference>
<dbReference type="PANTHER" id="PTHR43237">
    <property type="entry name" value="NADP-DEPENDENT MALIC ENZYME"/>
    <property type="match status" value="1"/>
</dbReference>
<dbReference type="FunFam" id="3.40.50.10380:FF:000003">
    <property type="entry name" value="NADP-dependent malic enzyme"/>
    <property type="match status" value="1"/>
</dbReference>
<evidence type="ECO:0000256" key="6">
    <source>
        <dbReference type="PIRSR" id="PIRSR000106-2"/>
    </source>
</evidence>
<comment type="cofactor">
    <cofactor evidence="7">
        <name>Mg(2+)</name>
        <dbReference type="ChEBI" id="CHEBI:18420"/>
    </cofactor>
    <cofactor evidence="7">
        <name>Mn(2+)</name>
        <dbReference type="ChEBI" id="CHEBI:29035"/>
    </cofactor>
    <text evidence="7">Divalent metal cations. Prefers magnesium or manganese.</text>
</comment>
<evidence type="ECO:0000313" key="10">
    <source>
        <dbReference type="EMBL" id="MBM6948266.1"/>
    </source>
</evidence>
<evidence type="ECO:0000313" key="11">
    <source>
        <dbReference type="Proteomes" id="UP000705508"/>
    </source>
</evidence>
<evidence type="ECO:0000256" key="3">
    <source>
        <dbReference type="ARBA" id="ARBA00022723"/>
    </source>
</evidence>
<dbReference type="RefSeq" id="WP_204906281.1">
    <property type="nucleotide sequence ID" value="NZ_JACJKS010000006.1"/>
</dbReference>
<protein>
    <submittedName>
        <fullName evidence="10">NADP-dependent malic enzyme</fullName>
    </submittedName>
</protein>
<dbReference type="Pfam" id="PF03949">
    <property type="entry name" value="Malic_M"/>
    <property type="match status" value="1"/>
</dbReference>
<dbReference type="FunFam" id="3.40.50.720:FF:000095">
    <property type="entry name" value="NADP-dependent malic enzyme"/>
    <property type="match status" value="1"/>
</dbReference>
<comment type="similarity">
    <text evidence="2">Belongs to the malic enzymes family.</text>
</comment>
<dbReference type="EMBL" id="JACJKS010000006">
    <property type="protein sequence ID" value="MBM6948266.1"/>
    <property type="molecule type" value="Genomic_DNA"/>
</dbReference>
<feature type="binding site" evidence="7">
    <location>
        <position position="133"/>
    </location>
    <ligand>
        <name>a divalent metal cation</name>
        <dbReference type="ChEBI" id="CHEBI:60240"/>
    </ligand>
</feature>
<gene>
    <name evidence="10" type="ORF">H6A20_06290</name>
</gene>
<dbReference type="Gene3D" id="3.40.50.10380">
    <property type="entry name" value="Malic enzyme, N-terminal domain"/>
    <property type="match status" value="1"/>
</dbReference>
<feature type="active site" description="Proton acceptor" evidence="5">
    <location>
        <position position="91"/>
    </location>
</feature>
<dbReference type="PANTHER" id="PTHR43237:SF4">
    <property type="entry name" value="NADP-DEPENDENT MALIC ENZYME"/>
    <property type="match status" value="1"/>
</dbReference>
<feature type="domain" description="Malic enzyme N-terminal" evidence="9">
    <location>
        <begin position="15"/>
        <end position="148"/>
    </location>
</feature>
<sequence length="382" mass="40550">MTIQEKALEMHREWNGKLETTAKAHVNSREDLSIAYTPGVAEPCKVIAKDPEAAYTYTMKANTVAVVSDGSAVLGLGNIGALAAMPVMEGKAVLFKEFGGVNAVPICLDTQDTEEIIRTVVNIAPAFGGINLEDISAPRCFEIEARLKELLDIPVFHDDQHGTAIVVLAGIINAMKVTGKKKEEARVVVNGAGSAGVAITKLLLTYGFSHVTMCDINGIITEGAEHLNWMQQEMAKVTNLEHQTGSLADALRGADIFVGVSAPGIVTEEMVASMNRDAILFAMANPVPEIMPDLAKKAGARVVGTGRSDFPNQVNNVVAFPGIFRGALEGRATQITEEMKLAAAHAIAGLVPDGELGEDNILPEAFDPRVADAVSRAVKELI</sequence>
<reference evidence="10" key="1">
    <citation type="submission" date="2020-08" db="EMBL/GenBank/DDBJ databases">
        <authorList>
            <person name="Cejkova D."/>
            <person name="Kubasova T."/>
            <person name="Jahodarova E."/>
            <person name="Rychlik I."/>
        </authorList>
    </citation>
    <scope>NUCLEOTIDE SEQUENCE</scope>
    <source>
        <strain evidence="10">An582</strain>
    </source>
</reference>
<dbReference type="Proteomes" id="UP000705508">
    <property type="component" value="Unassembled WGS sequence"/>
</dbReference>